<dbReference type="Pfam" id="PF00126">
    <property type="entry name" value="HTH_1"/>
    <property type="match status" value="1"/>
</dbReference>
<dbReference type="PROSITE" id="PS50931">
    <property type="entry name" value="HTH_LYSR"/>
    <property type="match status" value="1"/>
</dbReference>
<evidence type="ECO:0000256" key="4">
    <source>
        <dbReference type="ARBA" id="ARBA00023159"/>
    </source>
</evidence>
<feature type="compositionally biased region" description="Polar residues" evidence="6">
    <location>
        <begin position="316"/>
        <end position="329"/>
    </location>
</feature>
<dbReference type="PRINTS" id="PR00039">
    <property type="entry name" value="HTHLYSR"/>
</dbReference>
<feature type="domain" description="HTH lysR-type" evidence="7">
    <location>
        <begin position="3"/>
        <end position="60"/>
    </location>
</feature>
<evidence type="ECO:0000259" key="7">
    <source>
        <dbReference type="PROSITE" id="PS50931"/>
    </source>
</evidence>
<dbReference type="FunFam" id="1.10.10.10:FF:000001">
    <property type="entry name" value="LysR family transcriptional regulator"/>
    <property type="match status" value="1"/>
</dbReference>
<evidence type="ECO:0000313" key="8">
    <source>
        <dbReference type="EMBL" id="TXD34855.1"/>
    </source>
</evidence>
<evidence type="ECO:0000256" key="1">
    <source>
        <dbReference type="ARBA" id="ARBA00009437"/>
    </source>
</evidence>
<dbReference type="SUPFAM" id="SSF46785">
    <property type="entry name" value="Winged helix' DNA-binding domain"/>
    <property type="match status" value="1"/>
</dbReference>
<dbReference type="PANTHER" id="PTHR30346:SF26">
    <property type="entry name" value="HYDROGEN PEROXIDE-INDUCIBLE GENES ACTIVATOR"/>
    <property type="match status" value="1"/>
</dbReference>
<comment type="caution">
    <text evidence="8">The sequence shown here is derived from an EMBL/GenBank/DDBJ whole genome shotgun (WGS) entry which is preliminary data.</text>
</comment>
<evidence type="ECO:0000256" key="6">
    <source>
        <dbReference type="SAM" id="MobiDB-lite"/>
    </source>
</evidence>
<dbReference type="RefSeq" id="WP_146974806.1">
    <property type="nucleotide sequence ID" value="NZ_VOSL01000053.1"/>
</dbReference>
<evidence type="ECO:0000256" key="5">
    <source>
        <dbReference type="ARBA" id="ARBA00023163"/>
    </source>
</evidence>
<dbReference type="AlphaFoldDB" id="A0A5C6X711"/>
<proteinExistence type="inferred from homology"/>
<dbReference type="InterPro" id="IPR000847">
    <property type="entry name" value="LysR_HTH_N"/>
</dbReference>
<dbReference type="GO" id="GO:0003677">
    <property type="term" value="F:DNA binding"/>
    <property type="evidence" value="ECO:0007669"/>
    <property type="project" value="UniProtKB-KW"/>
</dbReference>
<keyword evidence="3" id="KW-0238">DNA-binding</keyword>
<protein>
    <submittedName>
        <fullName evidence="8">LysR family transcriptional regulator</fullName>
    </submittedName>
</protein>
<dbReference type="EMBL" id="VOSL01000053">
    <property type="protein sequence ID" value="TXD34855.1"/>
    <property type="molecule type" value="Genomic_DNA"/>
</dbReference>
<keyword evidence="2" id="KW-0805">Transcription regulation</keyword>
<dbReference type="Pfam" id="PF03466">
    <property type="entry name" value="LysR_substrate"/>
    <property type="match status" value="1"/>
</dbReference>
<dbReference type="Proteomes" id="UP000321046">
    <property type="component" value="Unassembled WGS sequence"/>
</dbReference>
<dbReference type="SUPFAM" id="SSF53850">
    <property type="entry name" value="Periplasmic binding protein-like II"/>
    <property type="match status" value="1"/>
</dbReference>
<gene>
    <name evidence="8" type="ORF">FRC96_12405</name>
</gene>
<evidence type="ECO:0000256" key="2">
    <source>
        <dbReference type="ARBA" id="ARBA00023015"/>
    </source>
</evidence>
<dbReference type="InterPro" id="IPR005119">
    <property type="entry name" value="LysR_subst-bd"/>
</dbReference>
<dbReference type="GO" id="GO:0032993">
    <property type="term" value="C:protein-DNA complex"/>
    <property type="evidence" value="ECO:0007669"/>
    <property type="project" value="TreeGrafter"/>
</dbReference>
<dbReference type="Gene3D" id="3.40.190.10">
    <property type="entry name" value="Periplasmic binding protein-like II"/>
    <property type="match status" value="2"/>
</dbReference>
<evidence type="ECO:0000313" key="9">
    <source>
        <dbReference type="Proteomes" id="UP000321046"/>
    </source>
</evidence>
<dbReference type="PANTHER" id="PTHR30346">
    <property type="entry name" value="TRANSCRIPTIONAL DUAL REGULATOR HCAR-RELATED"/>
    <property type="match status" value="1"/>
</dbReference>
<evidence type="ECO:0000256" key="3">
    <source>
        <dbReference type="ARBA" id="ARBA00023125"/>
    </source>
</evidence>
<dbReference type="Gene3D" id="1.10.10.10">
    <property type="entry name" value="Winged helix-like DNA-binding domain superfamily/Winged helix DNA-binding domain"/>
    <property type="match status" value="1"/>
</dbReference>
<dbReference type="InterPro" id="IPR036390">
    <property type="entry name" value="WH_DNA-bd_sf"/>
</dbReference>
<dbReference type="CDD" id="cd08411">
    <property type="entry name" value="PBP2_OxyR"/>
    <property type="match status" value="1"/>
</dbReference>
<keyword evidence="5" id="KW-0804">Transcription</keyword>
<name>A0A5C6X711_9DELT</name>
<reference evidence="8 9" key="1">
    <citation type="submission" date="2019-08" db="EMBL/GenBank/DDBJ databases">
        <title>Bradymonadales sp. TMQ2.</title>
        <authorList>
            <person name="Liang Q."/>
        </authorList>
    </citation>
    <scope>NUCLEOTIDE SEQUENCE [LARGE SCALE GENOMIC DNA]</scope>
    <source>
        <strain evidence="8 9">TMQ2</strain>
    </source>
</reference>
<dbReference type="GO" id="GO:0003700">
    <property type="term" value="F:DNA-binding transcription factor activity"/>
    <property type="evidence" value="ECO:0007669"/>
    <property type="project" value="InterPro"/>
</dbReference>
<keyword evidence="4" id="KW-0010">Activator</keyword>
<feature type="region of interest" description="Disordered" evidence="6">
    <location>
        <begin position="307"/>
        <end position="329"/>
    </location>
</feature>
<dbReference type="OrthoDB" id="9775392at2"/>
<organism evidence="8 9">
    <name type="scientific">Lujinxingia vulgaris</name>
    <dbReference type="NCBI Taxonomy" id="2600176"/>
    <lineage>
        <taxon>Bacteria</taxon>
        <taxon>Deltaproteobacteria</taxon>
        <taxon>Bradymonadales</taxon>
        <taxon>Lujinxingiaceae</taxon>
        <taxon>Lujinxingia</taxon>
    </lineage>
</organism>
<accession>A0A5C6X711</accession>
<comment type="similarity">
    <text evidence="1">Belongs to the LysR transcriptional regulatory family.</text>
</comment>
<sequence>MLPTLRQLEYIVALADTGQFVEAARVCSVSQPALSKQIREVEELLGVELFERARPRVLLTGAGEEVVKRARRLLLEAKELVGAARAYAGTRQGTVRLGVIPTIAPYGLPGLLAKFRRLYPDVAFAIEELQTDDLLRELRLGSIDLGLLARPFDDQGLGGPDLIVEPFVLVAPAGHALSAPERIATDEIAGASLILMQDGHCLRDQAMDVCRLAGSPPATTVTAASVATLVRMVESGLGATLLPASALSAEVRPGQDLVARSFGDAPPGRTLTLQWRASSPAQEWYAELGEVLREHYLSLNATMPEVGGPRPVLRSVGSTPGATPQPSDT</sequence>
<dbReference type="InterPro" id="IPR036388">
    <property type="entry name" value="WH-like_DNA-bd_sf"/>
</dbReference>